<dbReference type="GO" id="GO:0006529">
    <property type="term" value="P:asparagine biosynthetic process"/>
    <property type="evidence" value="ECO:0007669"/>
    <property type="project" value="InterPro"/>
</dbReference>
<dbReference type="EMBL" id="QJPH01000124">
    <property type="protein sequence ID" value="PZN85379.1"/>
    <property type="molecule type" value="Genomic_DNA"/>
</dbReference>
<dbReference type="GO" id="GO:0005829">
    <property type="term" value="C:cytosol"/>
    <property type="evidence" value="ECO:0007669"/>
    <property type="project" value="TreeGrafter"/>
</dbReference>
<comment type="pathway">
    <text evidence="1">Amino-acid biosynthesis; L-asparagine biosynthesis; L-asparagine from L-aspartate (L-Gln route): step 1/1.</text>
</comment>
<comment type="caution">
    <text evidence="5">The sequence shown here is derived from an EMBL/GenBank/DDBJ whole genome shotgun (WGS) entry which is preliminary data.</text>
</comment>
<reference evidence="5 6" key="1">
    <citation type="journal article" date="2018" name="Aquat. Microb. Ecol.">
        <title>Gammaproteobacterial methanotrophs dominate.</title>
        <authorList>
            <person name="Rissanen A.J."/>
            <person name="Saarenheimo J."/>
            <person name="Tiirola M."/>
            <person name="Peura S."/>
            <person name="Aalto S.L."/>
            <person name="Karvinen A."/>
            <person name="Nykanen H."/>
        </authorList>
    </citation>
    <scope>NUCLEOTIDE SEQUENCE [LARGE SCALE GENOMIC DNA]</scope>
    <source>
        <strain evidence="5">AMbin10</strain>
    </source>
</reference>
<evidence type="ECO:0000313" key="5">
    <source>
        <dbReference type="EMBL" id="PZN85379.1"/>
    </source>
</evidence>
<dbReference type="InterPro" id="IPR051786">
    <property type="entry name" value="ASN_synthetase/amidase"/>
</dbReference>
<protein>
    <recommendedName>
        <fullName evidence="2">asparagine synthase (glutamine-hydrolyzing)</fullName>
        <ecNumber evidence="2">6.3.5.4</ecNumber>
    </recommendedName>
</protein>
<dbReference type="PANTHER" id="PTHR43284">
    <property type="entry name" value="ASPARAGINE SYNTHETASE (GLUTAMINE-HYDROLYZING)"/>
    <property type="match status" value="1"/>
</dbReference>
<feature type="non-terminal residue" evidence="5">
    <location>
        <position position="1"/>
    </location>
</feature>
<comment type="catalytic activity">
    <reaction evidence="3">
        <text>L-aspartate + L-glutamine + ATP + H2O = L-asparagine + L-glutamate + AMP + diphosphate + H(+)</text>
        <dbReference type="Rhea" id="RHEA:12228"/>
        <dbReference type="ChEBI" id="CHEBI:15377"/>
        <dbReference type="ChEBI" id="CHEBI:15378"/>
        <dbReference type="ChEBI" id="CHEBI:29985"/>
        <dbReference type="ChEBI" id="CHEBI:29991"/>
        <dbReference type="ChEBI" id="CHEBI:30616"/>
        <dbReference type="ChEBI" id="CHEBI:33019"/>
        <dbReference type="ChEBI" id="CHEBI:58048"/>
        <dbReference type="ChEBI" id="CHEBI:58359"/>
        <dbReference type="ChEBI" id="CHEBI:456215"/>
        <dbReference type="EC" id="6.3.5.4"/>
    </reaction>
</comment>
<evidence type="ECO:0000256" key="3">
    <source>
        <dbReference type="ARBA" id="ARBA00048741"/>
    </source>
</evidence>
<dbReference type="AlphaFoldDB" id="A0A2W4RVM0"/>
<dbReference type="EC" id="6.3.5.4" evidence="2"/>
<dbReference type="PANTHER" id="PTHR43284:SF1">
    <property type="entry name" value="ASPARAGINE SYNTHETASE"/>
    <property type="match status" value="1"/>
</dbReference>
<sequence length="135" mass="16043">FLDHKLVEFSTALPDRLKLRGWTTKYVLREAMKTVLPETILNRPKMGFPVPLARWFRGEFRPLLDEYVLGERTLSRGYFQPDFLHRLVHEHVNGKADHMERLWSLVNFEMWQRQFLDGETHVGIIPQIAEEKRVG</sequence>
<organism evidence="5 6">
    <name type="scientific">Candidatus Methylumidiphilus alinenensis</name>
    <dbReference type="NCBI Taxonomy" id="2202197"/>
    <lineage>
        <taxon>Bacteria</taxon>
        <taxon>Pseudomonadati</taxon>
        <taxon>Pseudomonadota</taxon>
        <taxon>Gammaproteobacteria</taxon>
        <taxon>Methylococcales</taxon>
        <taxon>Candidatus Methylumidiphilus</taxon>
    </lineage>
</organism>
<dbReference type="GO" id="GO:0004066">
    <property type="term" value="F:asparagine synthase (glutamine-hydrolyzing) activity"/>
    <property type="evidence" value="ECO:0007669"/>
    <property type="project" value="UniProtKB-EC"/>
</dbReference>
<dbReference type="SUPFAM" id="SSF52402">
    <property type="entry name" value="Adenine nucleotide alpha hydrolases-like"/>
    <property type="match status" value="1"/>
</dbReference>
<feature type="domain" description="Asparagine synthetase" evidence="4">
    <location>
        <begin position="1"/>
        <end position="113"/>
    </location>
</feature>
<dbReference type="Pfam" id="PF00733">
    <property type="entry name" value="Asn_synthase"/>
    <property type="match status" value="1"/>
</dbReference>
<evidence type="ECO:0000313" key="6">
    <source>
        <dbReference type="Proteomes" id="UP000249396"/>
    </source>
</evidence>
<accession>A0A2W4RVM0</accession>
<dbReference type="InterPro" id="IPR001962">
    <property type="entry name" value="Asn_synthase"/>
</dbReference>
<dbReference type="InterPro" id="IPR014729">
    <property type="entry name" value="Rossmann-like_a/b/a_fold"/>
</dbReference>
<evidence type="ECO:0000256" key="1">
    <source>
        <dbReference type="ARBA" id="ARBA00005187"/>
    </source>
</evidence>
<evidence type="ECO:0000256" key="2">
    <source>
        <dbReference type="ARBA" id="ARBA00012737"/>
    </source>
</evidence>
<proteinExistence type="predicted"/>
<evidence type="ECO:0000259" key="4">
    <source>
        <dbReference type="Pfam" id="PF00733"/>
    </source>
</evidence>
<dbReference type="Proteomes" id="UP000249396">
    <property type="component" value="Unassembled WGS sequence"/>
</dbReference>
<name>A0A2W4RVM0_9GAMM</name>
<dbReference type="Gene3D" id="3.40.50.620">
    <property type="entry name" value="HUPs"/>
    <property type="match status" value="1"/>
</dbReference>
<gene>
    <name evidence="5" type="ORF">DM484_01575</name>
</gene>